<evidence type="ECO:0000256" key="1">
    <source>
        <dbReference type="SAM" id="Phobius"/>
    </source>
</evidence>
<dbReference type="AlphaFoldDB" id="A0AAU7NR46"/>
<keyword evidence="1" id="KW-1133">Transmembrane helix</keyword>
<feature type="transmembrane region" description="Helical" evidence="1">
    <location>
        <begin position="104"/>
        <end position="127"/>
    </location>
</feature>
<evidence type="ECO:0000313" key="3">
    <source>
        <dbReference type="Proteomes" id="UP001225378"/>
    </source>
</evidence>
<protein>
    <submittedName>
        <fullName evidence="2">Uncharacterized protein</fullName>
    </submittedName>
</protein>
<sequence length="128" mass="14964">MNNSEAWSHYKDYVNDLNEFSRKLGFAGSAICWVLKDSNGNFPKYVLVALACFVFFFIADVLQKFIGALLHRWWIRKREVELWTEIQSIEGEYLKPGWLDKPPFTFFVLKIAFLLIAFVFLGVAVFLK</sequence>
<name>A0AAU7NR46_9GAMM</name>
<keyword evidence="1" id="KW-0812">Transmembrane</keyword>
<organism evidence="2 3">
    <name type="scientific">Methylomarinum roseum</name>
    <dbReference type="NCBI Taxonomy" id="3067653"/>
    <lineage>
        <taxon>Bacteria</taxon>
        <taxon>Pseudomonadati</taxon>
        <taxon>Pseudomonadota</taxon>
        <taxon>Gammaproteobacteria</taxon>
        <taxon>Methylococcales</taxon>
        <taxon>Methylococcaceae</taxon>
        <taxon>Methylomarinum</taxon>
    </lineage>
</organism>
<reference evidence="2 3" key="1">
    <citation type="journal article" date="2024" name="Microbiology">
        <title>Methylomarinum rosea sp. nov., a novel halophilic methanotrophic bacterium from the hypersaline Lake Elton.</title>
        <authorList>
            <person name="Suleimanov R.Z."/>
            <person name="Oshkin I.Y."/>
            <person name="Danilova O.V."/>
            <person name="Suzina N.E."/>
            <person name="Dedysh S.N."/>
        </authorList>
    </citation>
    <scope>NUCLEOTIDE SEQUENCE [LARGE SCALE GENOMIC DNA]</scope>
    <source>
        <strain evidence="2 3">Ch1-1</strain>
    </source>
</reference>
<proteinExistence type="predicted"/>
<evidence type="ECO:0000313" key="2">
    <source>
        <dbReference type="EMBL" id="XBS19448.1"/>
    </source>
</evidence>
<gene>
    <name evidence="2" type="ORF">Q9L42_013900</name>
</gene>
<dbReference type="Proteomes" id="UP001225378">
    <property type="component" value="Chromosome"/>
</dbReference>
<feature type="transmembrane region" description="Helical" evidence="1">
    <location>
        <begin position="45"/>
        <end position="66"/>
    </location>
</feature>
<keyword evidence="1" id="KW-0472">Membrane</keyword>
<keyword evidence="3" id="KW-1185">Reference proteome</keyword>
<accession>A0AAU7NR46</accession>
<dbReference type="KEGG" id="mech:Q9L42_013900"/>
<dbReference type="RefSeq" id="WP_305907805.1">
    <property type="nucleotide sequence ID" value="NZ_CP157743.1"/>
</dbReference>
<dbReference type="EMBL" id="CP157743">
    <property type="protein sequence ID" value="XBS19448.1"/>
    <property type="molecule type" value="Genomic_DNA"/>
</dbReference>